<evidence type="ECO:0000313" key="2">
    <source>
        <dbReference type="EMBL" id="CAG9327957.1"/>
    </source>
</evidence>
<feature type="transmembrane region" description="Helical" evidence="1">
    <location>
        <begin position="145"/>
        <end position="171"/>
    </location>
</feature>
<proteinExistence type="predicted"/>
<accession>A0AAU9JIZ7</accession>
<feature type="transmembrane region" description="Helical" evidence="1">
    <location>
        <begin position="80"/>
        <end position="102"/>
    </location>
</feature>
<keyword evidence="1" id="KW-0812">Transmembrane</keyword>
<keyword evidence="3" id="KW-1185">Reference proteome</keyword>
<keyword evidence="1" id="KW-0472">Membrane</keyword>
<feature type="transmembrane region" description="Helical" evidence="1">
    <location>
        <begin position="227"/>
        <end position="253"/>
    </location>
</feature>
<evidence type="ECO:0000256" key="1">
    <source>
        <dbReference type="SAM" id="Phobius"/>
    </source>
</evidence>
<sequence length="275" mass="31547">MEGNDKEFRHSFSLPVFSYREKEGRSIYSINVPKLMFWFSGLMIGMVYGNLILACATNFSCFTFLPTLGYLGCFRGHDRVFIVSCTYFALVLILMYTGAYYHFGSSLPRWKRHLLLYLGVISCSILPIISLVDEVNSVHILPLEFIYVFLSTCFIISNLAWSSLVYSLLLLSKSTFNAQERHWFFILSVFLGVFVFISIINIVEWNWAYSIPSNLLINENAEAICEWILVSISIMVPPIFCQFFRGFLLTFTVNSGKSKENEKSNEDIELAAFDA</sequence>
<comment type="caution">
    <text evidence="2">The sequence shown here is derived from an EMBL/GenBank/DDBJ whole genome shotgun (WGS) entry which is preliminary data.</text>
</comment>
<reference evidence="2" key="1">
    <citation type="submission" date="2021-09" db="EMBL/GenBank/DDBJ databases">
        <authorList>
            <consortium name="AG Swart"/>
            <person name="Singh M."/>
            <person name="Singh A."/>
            <person name="Seah K."/>
            <person name="Emmerich C."/>
        </authorList>
    </citation>
    <scope>NUCLEOTIDE SEQUENCE</scope>
    <source>
        <strain evidence="2">ATCC30299</strain>
    </source>
</reference>
<name>A0AAU9JIZ7_9CILI</name>
<feature type="transmembrane region" description="Helical" evidence="1">
    <location>
        <begin position="35"/>
        <end position="60"/>
    </location>
</feature>
<gene>
    <name evidence="2" type="ORF">BSTOLATCC_MIC44577</name>
</gene>
<dbReference type="EMBL" id="CAJZBQ010000044">
    <property type="protein sequence ID" value="CAG9327957.1"/>
    <property type="molecule type" value="Genomic_DNA"/>
</dbReference>
<organism evidence="2 3">
    <name type="scientific">Blepharisma stoltei</name>
    <dbReference type="NCBI Taxonomy" id="1481888"/>
    <lineage>
        <taxon>Eukaryota</taxon>
        <taxon>Sar</taxon>
        <taxon>Alveolata</taxon>
        <taxon>Ciliophora</taxon>
        <taxon>Postciliodesmatophora</taxon>
        <taxon>Heterotrichea</taxon>
        <taxon>Heterotrichida</taxon>
        <taxon>Blepharismidae</taxon>
        <taxon>Blepharisma</taxon>
    </lineage>
</organism>
<dbReference type="Proteomes" id="UP001162131">
    <property type="component" value="Unassembled WGS sequence"/>
</dbReference>
<evidence type="ECO:0000313" key="3">
    <source>
        <dbReference type="Proteomes" id="UP001162131"/>
    </source>
</evidence>
<feature type="transmembrane region" description="Helical" evidence="1">
    <location>
        <begin position="183"/>
        <end position="207"/>
    </location>
</feature>
<keyword evidence="1" id="KW-1133">Transmembrane helix</keyword>
<protein>
    <submittedName>
        <fullName evidence="2">Uncharacterized protein</fullName>
    </submittedName>
</protein>
<feature type="transmembrane region" description="Helical" evidence="1">
    <location>
        <begin position="114"/>
        <end position="133"/>
    </location>
</feature>
<dbReference type="AlphaFoldDB" id="A0AAU9JIZ7"/>